<dbReference type="Pfam" id="PF13018">
    <property type="entry name" value="ESPR"/>
    <property type="match status" value="1"/>
</dbReference>
<dbReference type="GO" id="GO:0015031">
    <property type="term" value="P:protein transport"/>
    <property type="evidence" value="ECO:0007669"/>
    <property type="project" value="UniProtKB-KW"/>
</dbReference>
<feature type="domain" description="Trimeric autotransporter adhesin YadA-like head" evidence="13">
    <location>
        <begin position="231"/>
        <end position="257"/>
    </location>
</feature>
<feature type="domain" description="Trimeric autotransporter adhesin YadA-like head" evidence="13">
    <location>
        <begin position="156"/>
        <end position="178"/>
    </location>
</feature>
<dbReference type="PATRIC" id="fig|482957.22.peg.7093"/>
<dbReference type="Pfam" id="PF05662">
    <property type="entry name" value="YadA_stalk"/>
    <property type="match status" value="9"/>
</dbReference>
<dbReference type="GeneID" id="45092017"/>
<evidence type="ECO:0000256" key="4">
    <source>
        <dbReference type="ARBA" id="ARBA00022448"/>
    </source>
</evidence>
<dbReference type="InterPro" id="IPR005594">
    <property type="entry name" value="YadA_C"/>
</dbReference>
<keyword evidence="9" id="KW-0472">Membrane</keyword>
<evidence type="ECO:0000313" key="17">
    <source>
        <dbReference type="Proteomes" id="UP000002705"/>
    </source>
</evidence>
<dbReference type="Gene3D" id="2.150.10.10">
    <property type="entry name" value="Serralysin-like metalloprotease, C-terminal"/>
    <property type="match status" value="2"/>
</dbReference>
<feature type="domain" description="ESPR" evidence="15">
    <location>
        <begin position="1"/>
        <end position="45"/>
    </location>
</feature>
<evidence type="ECO:0000256" key="1">
    <source>
        <dbReference type="ARBA" id="ARBA00004241"/>
    </source>
</evidence>
<feature type="domain" description="Trimeric autotransporter adhesin YadA-like stalk" evidence="14">
    <location>
        <begin position="1213"/>
        <end position="1252"/>
    </location>
</feature>
<feature type="domain" description="Trimeric autotransporter adhesin YadA-like head" evidence="13">
    <location>
        <begin position="130"/>
        <end position="149"/>
    </location>
</feature>
<dbReference type="HOGENOM" id="CLU_276457_0_0_4"/>
<reference evidence="16" key="1">
    <citation type="submission" date="2009-01" db="EMBL/GenBank/DDBJ databases">
        <title>Complete sequence of chromosome 3 of Burkholderia sp. 383.</title>
        <authorList>
            <consortium name="US DOE Joint Genome Institute"/>
            <person name="Copeland A."/>
            <person name="Lucas S."/>
            <person name="Lapidus A."/>
            <person name="Barry K."/>
            <person name="Detter J.C."/>
            <person name="Glavina T."/>
            <person name="Hammon N."/>
            <person name="Israni S."/>
            <person name="Pitluck S."/>
            <person name="Chain P."/>
            <person name="Malfatti S."/>
            <person name="Shin M."/>
            <person name="Vergez L."/>
            <person name="Schmutz J."/>
            <person name="Larimer F."/>
            <person name="Land M."/>
            <person name="Kyrpides N."/>
            <person name="Lykidis A."/>
            <person name="Richardson P."/>
        </authorList>
    </citation>
    <scope>NUCLEOTIDE SEQUENCE</scope>
    <source>
        <strain evidence="16">383</strain>
    </source>
</reference>
<evidence type="ECO:0000259" key="13">
    <source>
        <dbReference type="Pfam" id="PF05658"/>
    </source>
</evidence>
<feature type="compositionally biased region" description="Polar residues" evidence="11">
    <location>
        <begin position="1122"/>
        <end position="1134"/>
    </location>
</feature>
<feature type="region of interest" description="Disordered" evidence="11">
    <location>
        <begin position="59"/>
        <end position="98"/>
    </location>
</feature>
<evidence type="ECO:0000256" key="2">
    <source>
        <dbReference type="ARBA" id="ARBA00004442"/>
    </source>
</evidence>
<feature type="compositionally biased region" description="Low complexity" evidence="11">
    <location>
        <begin position="1153"/>
        <end position="1162"/>
    </location>
</feature>
<sequence length="1326" mass="130082">MNKIYRSLWNDALGAWIAVQENGKARGRLGRSSRRGAMLSSIATVGMVTASLATAQTTVSGSANNGGSGRTASTDSTCGQNFVNRNNPGNPPSSGSTYMLQSGCSTAVGNNAKATSAGTALGDRANASVGGVALGVGASSTQNSSVAIGVVALSRGNTSIAIGRQSAATADFSTAIGNVAYASGVSGIAMGDSALASGYRSVAIGSADTNLAGNDGISTGANYDPNTQTRASGARTVALGAGAVAAPDDSVALGSNSVGESNAQGPAAFSGDAIPVNGAVSVGQAGAERQIKNVAGGTVGTDAVNVNQLTAVSNSAVKYDKNPDGSINYNSVTLNPGGSLTTMTNLAAGDISQNSKDAVNGSQLYQTNQTVSTLGNNAASVIGGGASYDPSTGQMTGPTFSIAGGKQTNLSDAINALNQGWNVTTGGNTSGASVTAVQPGSTVTFNGGKNIALAQNGADITIATSDTPTFTSVGIDNGGPTLSGSGLNMAGKKITNVATGDVSSSSKDAVNGSQLYQTNQTVSTLGNNAASVIGGGASYDPSTGQMTGPTFSIAGGKQTNLSDAINALNQGWNVTTGGNTSGASVTAVQPGSTVTFNGGKNIALAQNGADITIATSDTPTFTSVGIDNGGPTLSGSGLNMAGKKITNVAAGEVSSSSADAINGSQLYQVEQAQQQANDQAVKYDKNPDGSINYSSVTLNPGGSPTTMTNLAAGNISQNSKDAVNGSQLYQTNQTVSTLGNNAAAVIGGGASYDPSTGQMTGPTFSIAGGKQTNLSDAINALNQGWNVTTGGNTSGSSVTAVQPGSTVTFNGGKNIALTQNGADITIATSDTPTFTSVGIDNGGPTLSGSGLNMAGKKITNVATGDVSSSSTDAINGSQLYQVEQAQQQANDQAVKYDKNPDGSINYNSVTLGGTPSTDGGKTGGTKLSNLAQGDLSEKSADAVNGAQLYQTNQNVANLGQQVANISNGGGIKYFHANGGTTNSLPDSQAVGAGSAAIGPGATAAGDTSVAIGNNASAKRDGDVALGSGSVADRGAEKYTGKYSGAQNDTAGTVSVGASGQERTISNVADGKEATDAVNLRQLDGAVQAANGYTNQQVKDVQGSVANVTNNVQQLQSDMSSVKTGSAGMFQTGQDDATAPRASGKQSTAGGAGAVASGNSSTALGNGAKASSNDSVALGARAQASGSNSLALGAGSVADRNNSVSVGAPGHERQITNVAPGTAPTDAVNLGQLNVALNQTAGQLQQGINDTARKAYSGVAAATALTMIPDVDKDKVLSVGVGVGSYQGYSAVALGATARITENIKMRAGASLGGSGTAIGMGASMQW</sequence>
<dbReference type="InterPro" id="IPR045584">
    <property type="entry name" value="Pilin-like"/>
</dbReference>
<feature type="domain" description="Trimeric autotransporter adhesin YadA-like stalk" evidence="14">
    <location>
        <begin position="708"/>
        <end position="748"/>
    </location>
</feature>
<dbReference type="Pfam" id="PF03895">
    <property type="entry name" value="YadA_anchor"/>
    <property type="match status" value="1"/>
</dbReference>
<dbReference type="EMBL" id="CP000150">
    <property type="protein sequence ID" value="ABB05641.1"/>
    <property type="molecule type" value="Genomic_DNA"/>
</dbReference>
<feature type="domain" description="Trimeric autotransporter adhesin YadA-like stalk" evidence="14">
    <location>
        <begin position="644"/>
        <end position="680"/>
    </location>
</feature>
<dbReference type="RefSeq" id="WP_011349285.1">
    <property type="nucleotide sequence ID" value="NC_007509.1"/>
</dbReference>
<evidence type="ECO:0000259" key="12">
    <source>
        <dbReference type="Pfam" id="PF03895"/>
    </source>
</evidence>
<gene>
    <name evidence="16" type="ordered locus">Bcep18194_C6591</name>
</gene>
<feature type="domain" description="Trimeric autotransporter adhesin YadA-like head" evidence="13">
    <location>
        <begin position="1183"/>
        <end position="1207"/>
    </location>
</feature>
<dbReference type="GO" id="GO:0009279">
    <property type="term" value="C:cell outer membrane"/>
    <property type="evidence" value="ECO:0007669"/>
    <property type="project" value="UniProtKB-SubCell"/>
</dbReference>
<dbReference type="InterPro" id="IPR008640">
    <property type="entry name" value="Adhesin_Head_dom"/>
</dbReference>
<dbReference type="InterPro" id="IPR024973">
    <property type="entry name" value="ESPR"/>
</dbReference>
<dbReference type="Gene3D" id="6.20.50.100">
    <property type="match status" value="3"/>
</dbReference>
<evidence type="ECO:0000256" key="7">
    <source>
        <dbReference type="ARBA" id="ARBA00022729"/>
    </source>
</evidence>
<dbReference type="InterPro" id="IPR011049">
    <property type="entry name" value="Serralysin-like_metalloprot_C"/>
</dbReference>
<evidence type="ECO:0000256" key="9">
    <source>
        <dbReference type="ARBA" id="ARBA00023136"/>
    </source>
</evidence>
<dbReference type="SUPFAM" id="SSF101967">
    <property type="entry name" value="Adhesin YadA, collagen-binding domain"/>
    <property type="match status" value="6"/>
</dbReference>
<keyword evidence="5" id="KW-1134">Transmembrane beta strand</keyword>
<dbReference type="SUPFAM" id="SSF54523">
    <property type="entry name" value="Pili subunits"/>
    <property type="match status" value="1"/>
</dbReference>
<dbReference type="Proteomes" id="UP000002705">
    <property type="component" value="Chromosome 3"/>
</dbReference>
<dbReference type="Gene3D" id="3.30.1300.30">
    <property type="entry name" value="GSPII I/J protein-like"/>
    <property type="match status" value="1"/>
</dbReference>
<feature type="domain" description="Trimeric autotransporter adhesin YadA-like C-terminal membrane anchor" evidence="12">
    <location>
        <begin position="1268"/>
        <end position="1326"/>
    </location>
</feature>
<evidence type="ECO:0000256" key="11">
    <source>
        <dbReference type="SAM" id="MobiDB-lite"/>
    </source>
</evidence>
<dbReference type="Gene3D" id="6.10.250.2040">
    <property type="match status" value="3"/>
</dbReference>
<dbReference type="Gene3D" id="1.20.5.170">
    <property type="match status" value="4"/>
</dbReference>
<feature type="compositionally biased region" description="Polar residues" evidence="11">
    <location>
        <begin position="70"/>
        <end position="85"/>
    </location>
</feature>
<dbReference type="InterPro" id="IPR008635">
    <property type="entry name" value="Coiled_stalk_dom"/>
</dbReference>
<keyword evidence="8" id="KW-0653">Protein transport</keyword>
<feature type="region of interest" description="Disordered" evidence="11">
    <location>
        <begin position="1122"/>
        <end position="1171"/>
    </location>
</feature>
<keyword evidence="6" id="KW-0812">Transmembrane</keyword>
<dbReference type="GO" id="GO:0009986">
    <property type="term" value="C:cell surface"/>
    <property type="evidence" value="ECO:0007669"/>
    <property type="project" value="UniProtKB-SubCell"/>
</dbReference>
<accession>Q39PH5</accession>
<keyword evidence="7" id="KW-0732">Signal</keyword>
<feature type="domain" description="Trimeric autotransporter adhesin YadA-like head" evidence="13">
    <location>
        <begin position="989"/>
        <end position="1015"/>
    </location>
</feature>
<feature type="domain" description="Trimeric autotransporter adhesin YadA-like stalk" evidence="14">
    <location>
        <begin position="344"/>
        <end position="384"/>
    </location>
</feature>
<protein>
    <submittedName>
        <fullName evidence="16">Hemaglutinin/autotransporter like protein</fullName>
    </submittedName>
</protein>
<dbReference type="KEGG" id="bur:Bcep18194_C6591"/>
<feature type="domain" description="Trimeric autotransporter adhesin YadA-like stalk" evidence="14">
    <location>
        <begin position="1064"/>
        <end position="1102"/>
    </location>
</feature>
<organism evidence="16 17">
    <name type="scientific">Burkholderia lata (strain ATCC 17760 / DSM 23089 / LMG 22485 / NCIMB 9086 / R18194 / 383)</name>
    <dbReference type="NCBI Taxonomy" id="482957"/>
    <lineage>
        <taxon>Bacteria</taxon>
        <taxon>Pseudomonadati</taxon>
        <taxon>Pseudomonadota</taxon>
        <taxon>Betaproteobacteria</taxon>
        <taxon>Burkholderiales</taxon>
        <taxon>Burkholderiaceae</taxon>
        <taxon>Burkholderia</taxon>
        <taxon>Burkholderia cepacia complex</taxon>
    </lineage>
</organism>
<comment type="similarity">
    <text evidence="3">Belongs to the autotransporter-2 (AT-2) (TC 1.B.40) family.</text>
</comment>
<evidence type="ECO:0000256" key="6">
    <source>
        <dbReference type="ARBA" id="ARBA00022692"/>
    </source>
</evidence>
<comment type="subcellular location">
    <subcellularLocation>
        <location evidence="2">Cell outer membrane</location>
    </subcellularLocation>
    <subcellularLocation>
        <location evidence="1">Cell surface</location>
    </subcellularLocation>
</comment>
<evidence type="ECO:0000256" key="8">
    <source>
        <dbReference type="ARBA" id="ARBA00022927"/>
    </source>
</evidence>
<keyword evidence="4" id="KW-0813">Transport</keyword>
<evidence type="ECO:0000313" key="16">
    <source>
        <dbReference type="EMBL" id="ABB05641.1"/>
    </source>
</evidence>
<evidence type="ECO:0000256" key="5">
    <source>
        <dbReference type="ARBA" id="ARBA00022452"/>
    </source>
</evidence>
<evidence type="ECO:0000256" key="3">
    <source>
        <dbReference type="ARBA" id="ARBA00005848"/>
    </source>
</evidence>
<evidence type="ECO:0000259" key="15">
    <source>
        <dbReference type="Pfam" id="PF13018"/>
    </source>
</evidence>
<evidence type="ECO:0000259" key="14">
    <source>
        <dbReference type="Pfam" id="PF05662"/>
    </source>
</evidence>
<dbReference type="Gene3D" id="2.60.40.4050">
    <property type="match status" value="1"/>
</dbReference>
<feature type="domain" description="Trimeric autotransporter adhesin YadA-like head" evidence="13">
    <location>
        <begin position="182"/>
        <end position="206"/>
    </location>
</feature>
<proteinExistence type="inferred from homology"/>
<keyword evidence="10" id="KW-0998">Cell outer membrane</keyword>
<keyword evidence="17" id="KW-1185">Reference proteome</keyword>
<feature type="domain" description="Trimeric autotransporter adhesin YadA-like stalk" evidence="14">
    <location>
        <begin position="926"/>
        <end position="968"/>
    </location>
</feature>
<feature type="domain" description="Trimeric autotransporter adhesin YadA-like head" evidence="13">
    <location>
        <begin position="1155"/>
        <end position="1181"/>
    </location>
</feature>
<feature type="compositionally biased region" description="Low complexity" evidence="11">
    <location>
        <begin position="86"/>
        <end position="96"/>
    </location>
</feature>
<name>Q39PH5_BURL3</name>
<feature type="domain" description="Trimeric autotransporter adhesin YadA-like stalk" evidence="14">
    <location>
        <begin position="290"/>
        <end position="328"/>
    </location>
</feature>
<evidence type="ECO:0000256" key="10">
    <source>
        <dbReference type="ARBA" id="ARBA00023237"/>
    </source>
</evidence>
<feature type="domain" description="Trimeric autotransporter adhesin YadA-like stalk" evidence="14">
    <location>
        <begin position="493"/>
        <end position="535"/>
    </location>
</feature>
<feature type="domain" description="Trimeric autotransporter adhesin YadA-like stalk" evidence="14">
    <location>
        <begin position="857"/>
        <end position="893"/>
    </location>
</feature>
<dbReference type="Pfam" id="PF05658">
    <property type="entry name" value="YadA_head"/>
    <property type="match status" value="7"/>
</dbReference>